<protein>
    <recommendedName>
        <fullName evidence="4">Ig-like domain-containing protein</fullName>
    </recommendedName>
</protein>
<feature type="region of interest" description="Disordered" evidence="1">
    <location>
        <begin position="373"/>
        <end position="410"/>
    </location>
</feature>
<proteinExistence type="predicted"/>
<feature type="region of interest" description="Disordered" evidence="1">
    <location>
        <begin position="1"/>
        <end position="57"/>
    </location>
</feature>
<feature type="compositionally biased region" description="Low complexity" evidence="1">
    <location>
        <begin position="1"/>
        <end position="15"/>
    </location>
</feature>
<comment type="caution">
    <text evidence="2">The sequence shown here is derived from an EMBL/GenBank/DDBJ whole genome shotgun (WGS) entry which is preliminary data.</text>
</comment>
<name>A0ABQ6JR47_9MICO</name>
<evidence type="ECO:0008006" key="4">
    <source>
        <dbReference type="Google" id="ProtNLM"/>
    </source>
</evidence>
<evidence type="ECO:0000313" key="2">
    <source>
        <dbReference type="EMBL" id="GMA90748.1"/>
    </source>
</evidence>
<feature type="compositionally biased region" description="Pro residues" evidence="1">
    <location>
        <begin position="16"/>
        <end position="40"/>
    </location>
</feature>
<gene>
    <name evidence="2" type="ORF">GCM10025869_12770</name>
</gene>
<evidence type="ECO:0000256" key="1">
    <source>
        <dbReference type="SAM" id="MobiDB-lite"/>
    </source>
</evidence>
<feature type="compositionally biased region" description="Low complexity" evidence="1">
    <location>
        <begin position="41"/>
        <end position="56"/>
    </location>
</feature>
<evidence type="ECO:0000313" key="3">
    <source>
        <dbReference type="Proteomes" id="UP001157069"/>
    </source>
</evidence>
<organism evidence="2 3">
    <name type="scientific">Homoserinibacter gongjuensis</name>
    <dbReference type="NCBI Taxonomy" id="1162968"/>
    <lineage>
        <taxon>Bacteria</taxon>
        <taxon>Bacillati</taxon>
        <taxon>Actinomycetota</taxon>
        <taxon>Actinomycetes</taxon>
        <taxon>Micrococcales</taxon>
        <taxon>Microbacteriaceae</taxon>
        <taxon>Homoserinibacter</taxon>
    </lineage>
</organism>
<keyword evidence="3" id="KW-1185">Reference proteome</keyword>
<reference evidence="3" key="1">
    <citation type="journal article" date="2019" name="Int. J. Syst. Evol. Microbiol.">
        <title>The Global Catalogue of Microorganisms (GCM) 10K type strain sequencing project: providing services to taxonomists for standard genome sequencing and annotation.</title>
        <authorList>
            <consortium name="The Broad Institute Genomics Platform"/>
            <consortium name="The Broad Institute Genome Sequencing Center for Infectious Disease"/>
            <person name="Wu L."/>
            <person name="Ma J."/>
        </authorList>
    </citation>
    <scope>NUCLEOTIDE SEQUENCE [LARGE SCALE GENOMIC DNA]</scope>
    <source>
        <strain evidence="3">NBRC 108755</strain>
    </source>
</reference>
<sequence>MPSEPAADPAADSAPTPDPAPPADLAPSLAPPPGPAPQGPAPAQSRTFSQSAASSSYPTNPRLFGVALYVYKKVDAGAPAAWENSGPQRLLISRVDNPSEDANTWYTSISPSLLPADVCGAGWGVQQDKVSFTGSFTFPSTITPPDDNIGWPPLYDAQHQELSELVTVPACPPPSYPSCIPTSSVSYTYDATTNSGVITVPDPAGSTGELCTPFWVTATSWKYLGSSTWIQKLDQVQQLGKISTPGSYPYSAAVTCGQGDIYASFRGDDATLTPTPYLYGPDNPFNEHFLHEMGFSGPTPTYMQTKLGCNELSVAPTSAPASCTAQGGYSLPTVDHVRWLRDGTPVPAGDYTATTGSTVTITAIADETFVLPGERRTRRRTSGHAAGRSASPRRPDARCRSWSARSPHSA</sequence>
<dbReference type="Proteomes" id="UP001157069">
    <property type="component" value="Unassembled WGS sequence"/>
</dbReference>
<accession>A0ABQ6JR47</accession>
<dbReference type="RefSeq" id="WP_284298661.1">
    <property type="nucleotide sequence ID" value="NZ_BSVA01000001.1"/>
</dbReference>
<dbReference type="EMBL" id="BSVA01000001">
    <property type="protein sequence ID" value="GMA90748.1"/>
    <property type="molecule type" value="Genomic_DNA"/>
</dbReference>